<evidence type="ECO:0000256" key="1">
    <source>
        <dbReference type="SAM" id="MobiDB-lite"/>
    </source>
</evidence>
<dbReference type="GO" id="GO:0007129">
    <property type="term" value="P:homologous chromosome pairing at meiosis"/>
    <property type="evidence" value="ECO:0007669"/>
    <property type="project" value="TreeGrafter"/>
</dbReference>
<dbReference type="GO" id="GO:0005637">
    <property type="term" value="C:nuclear inner membrane"/>
    <property type="evidence" value="ECO:0007669"/>
    <property type="project" value="TreeGrafter"/>
</dbReference>
<dbReference type="OrthoDB" id="6162963at2759"/>
<dbReference type="GO" id="GO:0003677">
    <property type="term" value="F:DNA binding"/>
    <property type="evidence" value="ECO:0007669"/>
    <property type="project" value="InterPro"/>
</dbReference>
<dbReference type="Pfam" id="PF15077">
    <property type="entry name" value="MAJIN"/>
    <property type="match status" value="1"/>
</dbReference>
<dbReference type="PANTHER" id="PTHR35824:SF1">
    <property type="entry name" value="MEMBRANE-ANCHORED JUNCTION PROTEIN"/>
    <property type="match status" value="1"/>
</dbReference>
<reference evidence="2" key="1">
    <citation type="submission" date="2021-05" db="EMBL/GenBank/DDBJ databases">
        <authorList>
            <person name="Tigano A."/>
        </authorList>
    </citation>
    <scope>NUCLEOTIDE SEQUENCE</scope>
</reference>
<dbReference type="PANTHER" id="PTHR35824">
    <property type="entry name" value="MEMBRANE-ANCHORED JUNCTION PROTEIN MAJIN"/>
    <property type="match status" value="1"/>
</dbReference>
<accession>A0A8S4BBT7</accession>
<feature type="region of interest" description="Disordered" evidence="1">
    <location>
        <begin position="106"/>
        <end position="166"/>
    </location>
</feature>
<keyword evidence="3" id="KW-1185">Reference proteome</keyword>
<comment type="caution">
    <text evidence="2">The sequence shown here is derived from an EMBL/GenBank/DDBJ whole genome shotgun (WGS) entry which is preliminary data.</text>
</comment>
<dbReference type="AlphaFoldDB" id="A0A8S4BBT7"/>
<evidence type="ECO:0000313" key="2">
    <source>
        <dbReference type="EMBL" id="CAG5929337.1"/>
    </source>
</evidence>
<name>A0A8S4BBT7_9TELE</name>
<dbReference type="EMBL" id="CAJRST010014446">
    <property type="protein sequence ID" value="CAG5929337.1"/>
    <property type="molecule type" value="Genomic_DNA"/>
</dbReference>
<feature type="compositionally biased region" description="Basic and acidic residues" evidence="1">
    <location>
        <begin position="109"/>
        <end position="132"/>
    </location>
</feature>
<proteinExistence type="predicted"/>
<dbReference type="GO" id="GO:0070197">
    <property type="term" value="P:meiotic attachment of telomere to nuclear envelope"/>
    <property type="evidence" value="ECO:0007669"/>
    <property type="project" value="TreeGrafter"/>
</dbReference>
<sequence>MEDIVRTVLGNLSNLQPFSTSHYTVFPYKKRWGVCGHSTNNLNLYPFTIIVYVEKNMHRGKQTQENMCSVSCEPQRKCCRRDSPLEEAILQDLINDMEVQHNVSAASKVDSDKLHADREVDGDPADTPERATWEPSAGMAGPKERPAVDWEMPETAQDPEEQEGATVWPGIFRRLASILPFLFKSPENECGRKAADRGMSL</sequence>
<dbReference type="InterPro" id="IPR027816">
    <property type="entry name" value="MAJIN"/>
</dbReference>
<gene>
    <name evidence="2" type="ORF">MMEN_LOCUS12965</name>
</gene>
<dbReference type="Proteomes" id="UP000677803">
    <property type="component" value="Unassembled WGS sequence"/>
</dbReference>
<evidence type="ECO:0000313" key="3">
    <source>
        <dbReference type="Proteomes" id="UP000677803"/>
    </source>
</evidence>
<protein>
    <submittedName>
        <fullName evidence="2">(Atlantic silverside) hypothetical protein</fullName>
    </submittedName>
</protein>
<organism evidence="2 3">
    <name type="scientific">Menidia menidia</name>
    <name type="common">Atlantic silverside</name>
    <dbReference type="NCBI Taxonomy" id="238744"/>
    <lineage>
        <taxon>Eukaryota</taxon>
        <taxon>Metazoa</taxon>
        <taxon>Chordata</taxon>
        <taxon>Craniata</taxon>
        <taxon>Vertebrata</taxon>
        <taxon>Euteleostomi</taxon>
        <taxon>Actinopterygii</taxon>
        <taxon>Neopterygii</taxon>
        <taxon>Teleostei</taxon>
        <taxon>Neoteleostei</taxon>
        <taxon>Acanthomorphata</taxon>
        <taxon>Ovalentaria</taxon>
        <taxon>Atherinomorphae</taxon>
        <taxon>Atheriniformes</taxon>
        <taxon>Atherinopsidae</taxon>
        <taxon>Menidiinae</taxon>
        <taxon>Menidia</taxon>
    </lineage>
</organism>